<name>A0A3M0C4M2_9PROT</name>
<dbReference type="EMBL" id="REFR01000012">
    <property type="protein sequence ID" value="RMB04801.1"/>
    <property type="molecule type" value="Genomic_DNA"/>
</dbReference>
<keyword evidence="1" id="KW-0472">Membrane</keyword>
<accession>A0A3M0C4M2</accession>
<dbReference type="Proteomes" id="UP000271227">
    <property type="component" value="Unassembled WGS sequence"/>
</dbReference>
<evidence type="ECO:0000256" key="1">
    <source>
        <dbReference type="SAM" id="Phobius"/>
    </source>
</evidence>
<feature type="transmembrane region" description="Helical" evidence="1">
    <location>
        <begin position="210"/>
        <end position="234"/>
    </location>
</feature>
<sequence length="515" mass="56909">MANALKLKRWSLSKHQTLGLVGGLALVLWGLSGLLHPLMTTFGPQQAVFYPPQRPLDLTGARPLHDTLRAAGITRAAAVKIIVSDGENLLQVTENAMEPRRYFRLSDGMELAGHDTAHAVFLARHYLGVDDPVRTIRFVKEFDDTYPWVNRLLPVYQVTFERQDDLSIHVYTETNASAAVTNRFKTVVQTGFRWFHTWSWFPTGAEWARVLLVALFIGALFALAVTGVMMLVLIRRKGRAPGSRGWHRIAGYALALPMLMFSASGLFHLIQYAADTPEKVLTLSPPLDLGGVRFPVHRQWTDLTAGMTVNALSLVETADGVHLYRLGLAPDRRGGPTGAAEIRNARFDGVETTGPALYVNAATGAVWPDGDKELAMQLGARFTGAGPDAIRAMSLVTRFGPSYDFRNKRLPVWRIDYGAPENMTIFVDTATGVLADRVLDTQKPERLSFSLIHKWNFLFPLGRTAQNIIISAVVALSIVLMAVLGLQMDVSRRIRRKAKKETPATPVPQQNPAAE</sequence>
<proteinExistence type="predicted"/>
<evidence type="ECO:0000313" key="3">
    <source>
        <dbReference type="Proteomes" id="UP000271227"/>
    </source>
</evidence>
<gene>
    <name evidence="2" type="ORF">BXY39_2365</name>
</gene>
<keyword evidence="3" id="KW-1185">Reference proteome</keyword>
<organism evidence="2 3">
    <name type="scientific">Eilatimonas milleporae</name>
    <dbReference type="NCBI Taxonomy" id="911205"/>
    <lineage>
        <taxon>Bacteria</taxon>
        <taxon>Pseudomonadati</taxon>
        <taxon>Pseudomonadota</taxon>
        <taxon>Alphaproteobacteria</taxon>
        <taxon>Kordiimonadales</taxon>
        <taxon>Kordiimonadaceae</taxon>
        <taxon>Eilatimonas</taxon>
    </lineage>
</organism>
<dbReference type="OrthoDB" id="9760788at2"/>
<dbReference type="RefSeq" id="WP_121939068.1">
    <property type="nucleotide sequence ID" value="NZ_REFR01000012.1"/>
</dbReference>
<keyword evidence="1 2" id="KW-0812">Transmembrane</keyword>
<reference evidence="2 3" key="1">
    <citation type="submission" date="2018-10" db="EMBL/GenBank/DDBJ databases">
        <title>Genomic Encyclopedia of Archaeal and Bacterial Type Strains, Phase II (KMG-II): from individual species to whole genera.</title>
        <authorList>
            <person name="Goeker M."/>
        </authorList>
    </citation>
    <scope>NUCLEOTIDE SEQUENCE [LARGE SCALE GENOMIC DNA]</scope>
    <source>
        <strain evidence="2 3">DSM 25217</strain>
    </source>
</reference>
<feature type="transmembrane region" description="Helical" evidence="1">
    <location>
        <begin position="468"/>
        <end position="490"/>
    </location>
</feature>
<evidence type="ECO:0000313" key="2">
    <source>
        <dbReference type="EMBL" id="RMB04801.1"/>
    </source>
</evidence>
<dbReference type="InParanoid" id="A0A3M0C4M2"/>
<keyword evidence="1" id="KW-1133">Transmembrane helix</keyword>
<dbReference type="AlphaFoldDB" id="A0A3M0C4M2"/>
<feature type="transmembrane region" description="Helical" evidence="1">
    <location>
        <begin position="246"/>
        <end position="270"/>
    </location>
</feature>
<protein>
    <submittedName>
        <fullName evidence="2">PepSY-associated transmembrane protein</fullName>
    </submittedName>
</protein>
<comment type="caution">
    <text evidence="2">The sequence shown here is derived from an EMBL/GenBank/DDBJ whole genome shotgun (WGS) entry which is preliminary data.</text>
</comment>